<dbReference type="InterPro" id="IPR014941">
    <property type="entry name" value="FimB/Mfa2/Mfa3"/>
</dbReference>
<evidence type="ECO:0000313" key="8">
    <source>
        <dbReference type="EMBL" id="SHK29974.1"/>
    </source>
</evidence>
<keyword evidence="5" id="KW-0564">Palmitate</keyword>
<evidence type="ECO:0000256" key="3">
    <source>
        <dbReference type="ARBA" id="ARBA00022729"/>
    </source>
</evidence>
<organism evidence="8 9">
    <name type="scientific">Xylanibacter ruminicola</name>
    <name type="common">Prevotella ruminicola</name>
    <dbReference type="NCBI Taxonomy" id="839"/>
    <lineage>
        <taxon>Bacteria</taxon>
        <taxon>Pseudomonadati</taxon>
        <taxon>Bacteroidota</taxon>
        <taxon>Bacteroidia</taxon>
        <taxon>Bacteroidales</taxon>
        <taxon>Prevotellaceae</taxon>
        <taxon>Xylanibacter</taxon>
    </lineage>
</organism>
<dbReference type="GO" id="GO:0009279">
    <property type="term" value="C:cell outer membrane"/>
    <property type="evidence" value="ECO:0007669"/>
    <property type="project" value="UniProtKB-SubCell"/>
</dbReference>
<evidence type="ECO:0008006" key="10">
    <source>
        <dbReference type="Google" id="ProtNLM"/>
    </source>
</evidence>
<dbReference type="OrthoDB" id="1022677at2"/>
<dbReference type="EMBL" id="FRBD01000001">
    <property type="protein sequence ID" value="SHK29974.1"/>
    <property type="molecule type" value="Genomic_DNA"/>
</dbReference>
<evidence type="ECO:0000256" key="1">
    <source>
        <dbReference type="ARBA" id="ARBA00004442"/>
    </source>
</evidence>
<evidence type="ECO:0000256" key="7">
    <source>
        <dbReference type="ARBA" id="ARBA00023288"/>
    </source>
</evidence>
<accession>A0A1M6RBY6</accession>
<dbReference type="RefSeq" id="WP_073203889.1">
    <property type="nucleotide sequence ID" value="NZ_FRBD01000001.1"/>
</dbReference>
<sequence>MKTKNVWMAAKAACLGIICLGSCTQEEMAYQGGKQETTKLKVMTRAEGEATPPNDARIYLFNQEGKCTNLIGTDDINNNHGIEATPGVYKLIAIGSNDLSVYKLPDITDATDSSCIQLIDGKRQTDLLLASENITLDEGETTQIKLTLNREVICIKDICAKKIPADVTETEIIISPMYKNIRMNGKYTSDTDSVKLILTKDTEEGKWIYKGDSIFSLPPKGNPKVTLRLKTATNTTEYTYQTSKPLTKNHFVKFDIVYKEALKTYLCSSLVAPEWEGTDSVKCEFNEKDGTIVSGDIPVAGQVYHEYFVISVNPADRTAVLLRRTGEKNIASEPFMNQRAYEINKPNDATIDHWRLPTQEECEFYLKNLNIKTKEATLDIIEGSYYFIKDNKIGRIQLTVKNGKREITAYPDSGYDKNYIYRPVIDISY</sequence>
<dbReference type="Proteomes" id="UP000184130">
    <property type="component" value="Unassembled WGS sequence"/>
</dbReference>
<dbReference type="AlphaFoldDB" id="A0A1M6RBY6"/>
<protein>
    <recommendedName>
        <fullName evidence="10">Lipoprotein</fullName>
    </recommendedName>
</protein>
<keyword evidence="4" id="KW-0472">Membrane</keyword>
<proteinExistence type="inferred from homology"/>
<evidence type="ECO:0000256" key="5">
    <source>
        <dbReference type="ARBA" id="ARBA00023139"/>
    </source>
</evidence>
<comment type="subcellular location">
    <subcellularLocation>
        <location evidence="1">Cell outer membrane</location>
    </subcellularLocation>
</comment>
<reference evidence="8 9" key="1">
    <citation type="submission" date="2016-11" db="EMBL/GenBank/DDBJ databases">
        <authorList>
            <person name="Jaros S."/>
            <person name="Januszkiewicz K."/>
            <person name="Wedrychowicz H."/>
        </authorList>
    </citation>
    <scope>NUCLEOTIDE SEQUENCE [LARGE SCALE GENOMIC DNA]</scope>
    <source>
        <strain evidence="8 9">KHT3</strain>
    </source>
</reference>
<dbReference type="Pfam" id="PF08842">
    <property type="entry name" value="Mfa2"/>
    <property type="match status" value="1"/>
</dbReference>
<evidence type="ECO:0000313" key="9">
    <source>
        <dbReference type="Proteomes" id="UP000184130"/>
    </source>
</evidence>
<keyword evidence="7" id="KW-0449">Lipoprotein</keyword>
<comment type="similarity">
    <text evidence="2">Belongs to the bacteroidetes fimbrillin superfamily. FimB/Mfa2 family.</text>
</comment>
<evidence type="ECO:0000256" key="2">
    <source>
        <dbReference type="ARBA" id="ARBA00007248"/>
    </source>
</evidence>
<keyword evidence="6" id="KW-0998">Cell outer membrane</keyword>
<name>A0A1M6RBY6_XYLRU</name>
<keyword evidence="3" id="KW-0732">Signal</keyword>
<gene>
    <name evidence="8" type="ORF">SAMN05216463_101186</name>
</gene>
<evidence type="ECO:0000256" key="6">
    <source>
        <dbReference type="ARBA" id="ARBA00023237"/>
    </source>
</evidence>
<evidence type="ECO:0000256" key="4">
    <source>
        <dbReference type="ARBA" id="ARBA00023136"/>
    </source>
</evidence>